<proteinExistence type="predicted"/>
<dbReference type="EMBL" id="CP020332">
    <property type="protein sequence ID" value="AQZ54330.1"/>
    <property type="molecule type" value="Genomic_DNA"/>
</dbReference>
<protein>
    <submittedName>
        <fullName evidence="1">Uncharacterized protein</fullName>
    </submittedName>
</protein>
<dbReference type="AlphaFoldDB" id="A0A1U9Z9L7"/>
<sequence>MSLEMMTVLLVLATTAIMRGRLKPIRQSFE</sequence>
<reference evidence="1 2" key="1">
    <citation type="submission" date="2017-03" db="EMBL/GenBank/DDBJ databases">
        <title>Foreign affairs: Plasmid Transfer between Roseobacters and Rhizobia.</title>
        <authorList>
            <person name="Bartling P."/>
            <person name="Bunk B."/>
            <person name="Overmann J."/>
            <person name="Brinkmann H."/>
            <person name="Petersen J."/>
        </authorList>
    </citation>
    <scope>NUCLEOTIDE SEQUENCE [LARGE SCALE GENOMIC DNA]</scope>
    <source>
        <strain evidence="1 2">MACL11</strain>
        <plasmid evidence="2">Plasmid pmm259</plasmid>
    </source>
</reference>
<dbReference type="KEGG" id="mmed:Mame_05038"/>
<evidence type="ECO:0000313" key="1">
    <source>
        <dbReference type="EMBL" id="AQZ54330.1"/>
    </source>
</evidence>
<gene>
    <name evidence="1" type="ORF">Mame_05038</name>
</gene>
<name>A0A1U9Z9L7_9HYPH</name>
<keyword evidence="1" id="KW-0614">Plasmid</keyword>
<evidence type="ECO:0000313" key="2">
    <source>
        <dbReference type="Proteomes" id="UP000191135"/>
    </source>
</evidence>
<keyword evidence="2" id="KW-1185">Reference proteome</keyword>
<dbReference type="Proteomes" id="UP000191135">
    <property type="component" value="Plasmid pMM259"/>
</dbReference>
<accession>A0A1U9Z9L7</accession>
<geneLocation type="plasmid" evidence="2">
    <name>pmm259</name>
</geneLocation>
<organism evidence="1 2">
    <name type="scientific">Martelella mediterranea DSM 17316</name>
    <dbReference type="NCBI Taxonomy" id="1122214"/>
    <lineage>
        <taxon>Bacteria</taxon>
        <taxon>Pseudomonadati</taxon>
        <taxon>Pseudomonadota</taxon>
        <taxon>Alphaproteobacteria</taxon>
        <taxon>Hyphomicrobiales</taxon>
        <taxon>Aurantimonadaceae</taxon>
        <taxon>Martelella</taxon>
    </lineage>
</organism>